<sequence length="840" mass="94222">MGKAKGNQRLDKYYRFAKETGYRSRASFKLLQLDARYKFLSSARAVLDLCAAPGGWMQVAVQKGPVANLVLGVDLAPIRPMQGAVSLISDITTSQCRTAVRNVLQENGAKAFDVILHDGSPNVGGAWSQEATTQSFLVIQSVRMATEFLAPRGTFVTKVFRSQDYTAILFCLKQLFERVEATKPAASRSSSAEIYVIAQRYKAPAKIDPHLLDIKYLFQGALDKPKVKDVLHPEKQKRHRDGYEEGNPTLWKVGTAADFISSDSPLEYLGTVNTISFDNPASLPIKNHELTTDEVISLCEDLYVLDRNSFKHLLKWRIRVRNVLFSSKEAAAKEASGEETEKPKPDEDEKLLHEMEELTNIIDRNMKKTKKKVSKRRQKDKARTATGMQKDATGDDYVDPSLFSLSSIKGRKDLQAVETTELNEDSDLSESEEIHGQRDAPLQEVDSDEEQSRYQQQLEEMLDVCYEQYVTRKGGVSKQARKRLRRANPDADTDLLEEGEEDENAMDMDQELDKDQEEEEMNPLMVPLDTDIKPSKEQVAEMWFSQDIFTESGAVGPTERSDSDEEIDKKLEPTKKPKERITSLEIGDDSTAPKKKSSKDKDDFEIVPQELPKSADSDSDSDSSSDDDDDDLNDDTKAEVLAYAKKMLRKKQREQILDDAYGRYMFDDQGLPVWFLEEEKSHRQPTKPVTKEEVAAMKAQFREIDMRPSKKVAQAKARKKRVEMKQLDKARKKADAISDQTDISELSKRKMINRVYRKATPKKPEKEYVVAKKGVRVKVGKGKVLVDPRMKKDKRASGAGGKGKKGKGKQGKGKGGKGGAAKGKGVKGGGAPKGKGRGRK</sequence>
<name>A0A833R3V3_9POAL</name>
<dbReference type="InterPro" id="IPR012920">
    <property type="entry name" value="rRNA_MeTfrase_SPB1-like_C"/>
</dbReference>
<feature type="compositionally biased region" description="Acidic residues" evidence="9">
    <location>
        <begin position="617"/>
        <end position="633"/>
    </location>
</feature>
<feature type="compositionally biased region" description="Gly residues" evidence="9">
    <location>
        <begin position="816"/>
        <end position="833"/>
    </location>
</feature>
<evidence type="ECO:0000256" key="5">
    <source>
        <dbReference type="ARBA" id="ARBA00022679"/>
    </source>
</evidence>
<dbReference type="GO" id="GO:0000466">
    <property type="term" value="P:maturation of 5.8S rRNA from tricistronic rRNA transcript (SSU-rRNA, 5.8S rRNA, LSU-rRNA)"/>
    <property type="evidence" value="ECO:0007669"/>
    <property type="project" value="TreeGrafter"/>
</dbReference>
<feature type="binding site" evidence="8">
    <location>
        <position position="54"/>
    </location>
    <ligand>
        <name>S-adenosyl-L-methionine</name>
        <dbReference type="ChEBI" id="CHEBI:59789"/>
    </ligand>
</feature>
<dbReference type="PANTHER" id="PTHR10920">
    <property type="entry name" value="RIBOSOMAL RNA METHYLTRANSFERASE"/>
    <property type="match status" value="1"/>
</dbReference>
<dbReference type="HAMAP" id="MF_03163">
    <property type="entry name" value="RNA_methyltr_E_SPB1"/>
    <property type="match status" value="1"/>
</dbReference>
<feature type="binding site" evidence="8">
    <location>
        <position position="74"/>
    </location>
    <ligand>
        <name>S-adenosyl-L-methionine</name>
        <dbReference type="ChEBI" id="CHEBI:59789"/>
    </ligand>
</feature>
<feature type="region of interest" description="Disordered" evidence="9">
    <location>
        <begin position="707"/>
        <end position="739"/>
    </location>
</feature>
<reference evidence="13" key="1">
    <citation type="submission" date="2020-01" db="EMBL/GenBank/DDBJ databases">
        <title>Genome sequence of Kobresia littledalei, the first chromosome-level genome in the family Cyperaceae.</title>
        <authorList>
            <person name="Qu G."/>
        </authorList>
    </citation>
    <scope>NUCLEOTIDE SEQUENCE</scope>
    <source>
        <strain evidence="13">C.B.Clarke</strain>
        <tissue evidence="13">Leaf</tissue>
    </source>
</reference>
<evidence type="ECO:0000256" key="8">
    <source>
        <dbReference type="HAMAP-Rule" id="MF_03163"/>
    </source>
</evidence>
<keyword evidence="4 8" id="KW-0489">Methyltransferase</keyword>
<dbReference type="EMBL" id="SWLB01000009">
    <property type="protein sequence ID" value="KAF3334824.1"/>
    <property type="molecule type" value="Genomic_DNA"/>
</dbReference>
<feature type="region of interest" description="Disordered" evidence="9">
    <location>
        <begin position="779"/>
        <end position="840"/>
    </location>
</feature>
<feature type="compositionally biased region" description="Basic and acidic residues" evidence="9">
    <location>
        <begin position="530"/>
        <end position="539"/>
    </location>
</feature>
<evidence type="ECO:0000256" key="2">
    <source>
        <dbReference type="ARBA" id="ARBA00022517"/>
    </source>
</evidence>
<organism evidence="13 14">
    <name type="scientific">Carex littledalei</name>
    <dbReference type="NCBI Taxonomy" id="544730"/>
    <lineage>
        <taxon>Eukaryota</taxon>
        <taxon>Viridiplantae</taxon>
        <taxon>Streptophyta</taxon>
        <taxon>Embryophyta</taxon>
        <taxon>Tracheophyta</taxon>
        <taxon>Spermatophyta</taxon>
        <taxon>Magnoliopsida</taxon>
        <taxon>Liliopsida</taxon>
        <taxon>Poales</taxon>
        <taxon>Cyperaceae</taxon>
        <taxon>Cyperoideae</taxon>
        <taxon>Cariceae</taxon>
        <taxon>Carex</taxon>
        <taxon>Carex subgen. Euthyceras</taxon>
    </lineage>
</organism>
<comment type="subcellular location">
    <subcellularLocation>
        <location evidence="1 8">Nucleus</location>
        <location evidence="1 8">Nucleolus</location>
    </subcellularLocation>
</comment>
<evidence type="ECO:0000313" key="14">
    <source>
        <dbReference type="Proteomes" id="UP000623129"/>
    </source>
</evidence>
<dbReference type="FunFam" id="3.40.50.150:FF:000004">
    <property type="entry name" value="AdoMet-dependent rRNA methyltransferase SPB1"/>
    <property type="match status" value="1"/>
</dbReference>
<keyword evidence="5 8" id="KW-0808">Transferase</keyword>
<dbReference type="GO" id="GO:0000463">
    <property type="term" value="P:maturation of LSU-rRNA from tricistronic rRNA transcript (SSU-rRNA, 5.8S rRNA, LSU-rRNA)"/>
    <property type="evidence" value="ECO:0007669"/>
    <property type="project" value="TreeGrafter"/>
</dbReference>
<feature type="binding site" evidence="8">
    <location>
        <position position="56"/>
    </location>
    <ligand>
        <name>S-adenosyl-L-methionine</name>
        <dbReference type="ChEBI" id="CHEBI:59789"/>
    </ligand>
</feature>
<dbReference type="GO" id="GO:0030687">
    <property type="term" value="C:preribosome, large subunit precursor"/>
    <property type="evidence" value="ECO:0007669"/>
    <property type="project" value="TreeGrafter"/>
</dbReference>
<comment type="similarity">
    <text evidence="8">Belongs to the class I-like SAM-binding methyltransferase superfamily. RNA methyltransferase RlmE family. SPB1 subfamily.</text>
</comment>
<gene>
    <name evidence="13" type="ORF">FCM35_KLT21428</name>
</gene>
<evidence type="ECO:0000256" key="7">
    <source>
        <dbReference type="ARBA" id="ARBA00023242"/>
    </source>
</evidence>
<feature type="active site" description="Proton acceptor" evidence="8">
    <location>
        <position position="158"/>
    </location>
</feature>
<feature type="binding site" evidence="8">
    <location>
        <position position="118"/>
    </location>
    <ligand>
        <name>S-adenosyl-L-methionine</name>
        <dbReference type="ChEBI" id="CHEBI:59789"/>
    </ligand>
</feature>
<feature type="region of interest" description="Disordered" evidence="9">
    <location>
        <begin position="416"/>
        <end position="455"/>
    </location>
</feature>
<dbReference type="InterPro" id="IPR029063">
    <property type="entry name" value="SAM-dependent_MTases_sf"/>
</dbReference>
<evidence type="ECO:0000256" key="3">
    <source>
        <dbReference type="ARBA" id="ARBA00022552"/>
    </source>
</evidence>
<evidence type="ECO:0000259" key="12">
    <source>
        <dbReference type="Pfam" id="PF11861"/>
    </source>
</evidence>
<keyword evidence="14" id="KW-1185">Reference proteome</keyword>
<dbReference type="EC" id="2.1.1.-" evidence="8"/>
<keyword evidence="2 8" id="KW-0690">Ribosome biogenesis</keyword>
<evidence type="ECO:0000259" key="11">
    <source>
        <dbReference type="Pfam" id="PF07780"/>
    </source>
</evidence>
<feature type="compositionally biased region" description="Basic and acidic residues" evidence="9">
    <location>
        <begin position="723"/>
        <end position="736"/>
    </location>
</feature>
<feature type="domain" description="DUF3381" evidence="12">
    <location>
        <begin position="233"/>
        <end position="383"/>
    </location>
</feature>
<dbReference type="Pfam" id="PF07780">
    <property type="entry name" value="Spb1_C"/>
    <property type="match status" value="1"/>
</dbReference>
<dbReference type="AlphaFoldDB" id="A0A833R3V3"/>
<feature type="compositionally biased region" description="Basic and acidic residues" evidence="9">
    <location>
        <begin position="567"/>
        <end position="582"/>
    </location>
</feature>
<comment type="catalytic activity">
    <reaction evidence="8">
        <text>a ribonucleotide in rRNA + S-adenosyl-L-methionine = a 2'-O-methylribonucleotide in rRNA + S-adenosyl-L-homocysteine + H(+)</text>
        <dbReference type="Rhea" id="RHEA:48628"/>
        <dbReference type="Rhea" id="RHEA-COMP:12164"/>
        <dbReference type="Rhea" id="RHEA-COMP:12165"/>
        <dbReference type="ChEBI" id="CHEBI:15378"/>
        <dbReference type="ChEBI" id="CHEBI:57856"/>
        <dbReference type="ChEBI" id="CHEBI:59789"/>
        <dbReference type="ChEBI" id="CHEBI:90675"/>
        <dbReference type="ChEBI" id="CHEBI:90676"/>
    </reaction>
</comment>
<dbReference type="HAMAP" id="MF_01547">
    <property type="entry name" value="RNA_methyltr_E"/>
    <property type="match status" value="1"/>
</dbReference>
<dbReference type="InterPro" id="IPR015507">
    <property type="entry name" value="rRNA-MeTfrase_E"/>
</dbReference>
<dbReference type="InterPro" id="IPR028589">
    <property type="entry name" value="SPB1-like"/>
</dbReference>
<comment type="caution">
    <text evidence="13">The sequence shown here is derived from an EMBL/GenBank/DDBJ whole genome shotgun (WGS) entry which is preliminary data.</text>
</comment>
<keyword evidence="6 8" id="KW-0949">S-adenosyl-L-methionine</keyword>
<dbReference type="InterPro" id="IPR050082">
    <property type="entry name" value="RNA_methyltr_RlmE"/>
</dbReference>
<feature type="compositionally biased region" description="Acidic residues" evidence="9">
    <location>
        <begin position="491"/>
        <end position="521"/>
    </location>
</feature>
<proteinExistence type="inferred from homology"/>
<keyword evidence="7 8" id="KW-0539">Nucleus</keyword>
<feature type="compositionally biased region" description="Acidic residues" evidence="9">
    <location>
        <begin position="421"/>
        <end position="431"/>
    </location>
</feature>
<dbReference type="GO" id="GO:0008650">
    <property type="term" value="F:rRNA (uridine-2'-O-)-methyltransferase activity"/>
    <property type="evidence" value="ECO:0007669"/>
    <property type="project" value="TreeGrafter"/>
</dbReference>
<feature type="domain" description="Ribosomal RNA methyltransferase FtsJ" evidence="10">
    <location>
        <begin position="22"/>
        <end position="201"/>
    </location>
</feature>
<evidence type="ECO:0000313" key="13">
    <source>
        <dbReference type="EMBL" id="KAF3334824.1"/>
    </source>
</evidence>
<feature type="binding site" evidence="8">
    <location>
        <position position="90"/>
    </location>
    <ligand>
        <name>S-adenosyl-L-methionine</name>
        <dbReference type="ChEBI" id="CHEBI:59789"/>
    </ligand>
</feature>
<dbReference type="Proteomes" id="UP000623129">
    <property type="component" value="Unassembled WGS sequence"/>
</dbReference>
<feature type="domain" description="Ribosomal RNA methyltransferase SPB1-like C-terminal" evidence="11">
    <location>
        <begin position="598"/>
        <end position="798"/>
    </location>
</feature>
<dbReference type="GO" id="GO:0016435">
    <property type="term" value="F:rRNA (guanine) methyltransferase activity"/>
    <property type="evidence" value="ECO:0007669"/>
    <property type="project" value="TreeGrafter"/>
</dbReference>
<dbReference type="SUPFAM" id="SSF53335">
    <property type="entry name" value="S-adenosyl-L-methionine-dependent methyltransferases"/>
    <property type="match status" value="1"/>
</dbReference>
<keyword evidence="3 8" id="KW-0698">rRNA processing</keyword>
<evidence type="ECO:0000256" key="1">
    <source>
        <dbReference type="ARBA" id="ARBA00004604"/>
    </source>
</evidence>
<accession>A0A833R3V3</accession>
<dbReference type="Pfam" id="PF11861">
    <property type="entry name" value="DUF3381"/>
    <property type="match status" value="1"/>
</dbReference>
<dbReference type="Gene3D" id="3.40.50.150">
    <property type="entry name" value="Vaccinia Virus protein VP39"/>
    <property type="match status" value="1"/>
</dbReference>
<feature type="region of interest" description="Disordered" evidence="9">
    <location>
        <begin position="363"/>
        <end position="399"/>
    </location>
</feature>
<feature type="region of interest" description="Disordered" evidence="9">
    <location>
        <begin position="474"/>
        <end position="636"/>
    </location>
</feature>
<evidence type="ECO:0000259" key="10">
    <source>
        <dbReference type="Pfam" id="PF01728"/>
    </source>
</evidence>
<evidence type="ECO:0000256" key="6">
    <source>
        <dbReference type="ARBA" id="ARBA00022691"/>
    </source>
</evidence>
<evidence type="ECO:0000256" key="4">
    <source>
        <dbReference type="ARBA" id="ARBA00022603"/>
    </source>
</evidence>
<dbReference type="Pfam" id="PF01728">
    <property type="entry name" value="FtsJ"/>
    <property type="match status" value="1"/>
</dbReference>
<dbReference type="InterPro" id="IPR002877">
    <property type="entry name" value="RNA_MeTrfase_FtsJ_dom"/>
</dbReference>
<evidence type="ECO:0000256" key="9">
    <source>
        <dbReference type="SAM" id="MobiDB-lite"/>
    </source>
</evidence>
<protein>
    <recommendedName>
        <fullName evidence="8">Putative rRNA methyltransferase</fullName>
        <ecNumber evidence="8">2.1.1.-</ecNumber>
    </recommendedName>
    <alternativeName>
        <fullName evidence="8">2'-O-ribose RNA methyltransferase SPB1 homolog</fullName>
    </alternativeName>
</protein>
<dbReference type="InterPro" id="IPR024576">
    <property type="entry name" value="rRNA_MeTfrase_Spb1_DUF3381"/>
</dbReference>
<dbReference type="PANTHER" id="PTHR10920:SF13">
    <property type="entry name" value="PRE-RRNA 2'-O-RIBOSE RNA METHYLTRANSFERASE FTSJ3"/>
    <property type="match status" value="1"/>
</dbReference>
<dbReference type="OrthoDB" id="1287559at2759"/>
<feature type="compositionally biased region" description="Basic residues" evidence="9">
    <location>
        <begin position="367"/>
        <end position="380"/>
    </location>
</feature>
<feature type="compositionally biased region" description="Basic residues" evidence="9">
    <location>
        <begin position="802"/>
        <end position="815"/>
    </location>
</feature>
<feature type="region of interest" description="Disordered" evidence="9">
    <location>
        <begin position="330"/>
        <end position="350"/>
    </location>
</feature>
<comment type="function">
    <text evidence="8">Probable methyltransferase involved in the maturation of rRNA and in the biogenesis of ribosomal subunits.</text>
</comment>
<dbReference type="GO" id="GO:0005730">
    <property type="term" value="C:nucleolus"/>
    <property type="evidence" value="ECO:0007669"/>
    <property type="project" value="UniProtKB-SubCell"/>
</dbReference>